<evidence type="ECO:0000256" key="1">
    <source>
        <dbReference type="SAM" id="Phobius"/>
    </source>
</evidence>
<evidence type="ECO:0000313" key="3">
    <source>
        <dbReference type="Proteomes" id="UP000297459"/>
    </source>
</evidence>
<dbReference type="RefSeq" id="WP_126565888.1">
    <property type="nucleotide sequence ID" value="NZ_BMCY01000004.1"/>
</dbReference>
<proteinExistence type="predicted"/>
<keyword evidence="1" id="KW-1133">Transmembrane helix</keyword>
<organism evidence="2 3">
    <name type="scientific">Staphylococcus pragensis</name>
    <dbReference type="NCBI Taxonomy" id="1611836"/>
    <lineage>
        <taxon>Bacteria</taxon>
        <taxon>Bacillati</taxon>
        <taxon>Bacillota</taxon>
        <taxon>Bacilli</taxon>
        <taxon>Bacillales</taxon>
        <taxon>Staphylococcaceae</taxon>
        <taxon>Staphylococcus</taxon>
    </lineage>
</organism>
<keyword evidence="3" id="KW-1185">Reference proteome</keyword>
<keyword evidence="1" id="KW-0472">Membrane</keyword>
<accession>A0A4Z1BD26</accession>
<feature type="transmembrane region" description="Helical" evidence="1">
    <location>
        <begin position="12"/>
        <end position="34"/>
    </location>
</feature>
<dbReference type="AlphaFoldDB" id="A0A4Z1BD26"/>
<keyword evidence="1" id="KW-0812">Transmembrane</keyword>
<comment type="caution">
    <text evidence="2">The sequence shown here is derived from an EMBL/GenBank/DDBJ whole genome shotgun (WGS) entry which is preliminary data.</text>
</comment>
<name>A0A4Z1BD26_9STAP</name>
<dbReference type="Proteomes" id="UP000297459">
    <property type="component" value="Unassembled WGS sequence"/>
</dbReference>
<gene>
    <name evidence="2" type="ORF">E2558_08995</name>
</gene>
<reference evidence="2 3" key="1">
    <citation type="submission" date="2019-04" db="EMBL/GenBank/DDBJ databases">
        <title>Genomic characterization of Staphylococcus petrasii strains.</title>
        <authorList>
            <person name="Vrbovska V."/>
            <person name="Kovarovic V."/>
            <person name="Maslanova I."/>
            <person name="Indrakova A."/>
            <person name="Petras P."/>
            <person name="Sedo O."/>
            <person name="Svec P."/>
            <person name="Fisarova L."/>
            <person name="Sedlacek I."/>
            <person name="Doskar J."/>
            <person name="Pantucek R."/>
        </authorList>
    </citation>
    <scope>NUCLEOTIDE SEQUENCE [LARGE SCALE GENOMIC DNA]</scope>
    <source>
        <strain evidence="2 3">CCM 8529</strain>
    </source>
</reference>
<evidence type="ECO:0000313" key="2">
    <source>
        <dbReference type="EMBL" id="TGN26544.1"/>
    </source>
</evidence>
<dbReference type="EMBL" id="SRPJ01000004">
    <property type="protein sequence ID" value="TGN26544.1"/>
    <property type="molecule type" value="Genomic_DNA"/>
</dbReference>
<protein>
    <submittedName>
        <fullName evidence="2">Uncharacterized protein</fullName>
    </submittedName>
</protein>
<sequence>MWDLIKGLFKFLLSFVVITTLVIGVGVAAFAYIFKKDFEDIERKTKEIVSDIESSNA</sequence>